<proteinExistence type="predicted"/>
<name>A0AAU9P3C1_9ASTR</name>
<feature type="region of interest" description="Disordered" evidence="1">
    <location>
        <begin position="181"/>
        <end position="200"/>
    </location>
</feature>
<accession>A0AAU9P3C1</accession>
<dbReference type="EMBL" id="CAKMRJ010005523">
    <property type="protein sequence ID" value="CAH1444471.1"/>
    <property type="molecule type" value="Genomic_DNA"/>
</dbReference>
<evidence type="ECO:0000313" key="2">
    <source>
        <dbReference type="EMBL" id="CAH1444471.1"/>
    </source>
</evidence>
<comment type="caution">
    <text evidence="2">The sequence shown here is derived from an EMBL/GenBank/DDBJ whole genome shotgun (WGS) entry which is preliminary data.</text>
</comment>
<reference evidence="2 3" key="1">
    <citation type="submission" date="2022-01" db="EMBL/GenBank/DDBJ databases">
        <authorList>
            <person name="Xiong W."/>
            <person name="Schranz E."/>
        </authorList>
    </citation>
    <scope>NUCLEOTIDE SEQUENCE [LARGE SCALE GENOMIC DNA]</scope>
</reference>
<keyword evidence="3" id="KW-1185">Reference proteome</keyword>
<feature type="compositionally biased region" description="Basic and acidic residues" evidence="1">
    <location>
        <begin position="190"/>
        <end position="200"/>
    </location>
</feature>
<organism evidence="2 3">
    <name type="scientific">Lactuca virosa</name>
    <dbReference type="NCBI Taxonomy" id="75947"/>
    <lineage>
        <taxon>Eukaryota</taxon>
        <taxon>Viridiplantae</taxon>
        <taxon>Streptophyta</taxon>
        <taxon>Embryophyta</taxon>
        <taxon>Tracheophyta</taxon>
        <taxon>Spermatophyta</taxon>
        <taxon>Magnoliopsida</taxon>
        <taxon>eudicotyledons</taxon>
        <taxon>Gunneridae</taxon>
        <taxon>Pentapetalae</taxon>
        <taxon>asterids</taxon>
        <taxon>campanulids</taxon>
        <taxon>Asterales</taxon>
        <taxon>Asteraceae</taxon>
        <taxon>Cichorioideae</taxon>
        <taxon>Cichorieae</taxon>
        <taxon>Lactucinae</taxon>
        <taxon>Lactuca</taxon>
    </lineage>
</organism>
<sequence>MNAGGVSIPVTDFLPVLPINMIHRLASHLYITRIHLHFFPSFLFNPSSATHNHSPGINPLSPLYLQGSFPVVIAMTSSRNGGCRYDMQEVSFLFIGEEHVKRIEAGYSIIGFVHEFRTPPKYLLGQHPYCTVHFDAFHVVLNYTTVYISLLKGGVHTMKKPRFKDPQANYKLEMINSIRPKRSGSYSDSDQVKLRDQLRP</sequence>
<evidence type="ECO:0008006" key="4">
    <source>
        <dbReference type="Google" id="ProtNLM"/>
    </source>
</evidence>
<evidence type="ECO:0000256" key="1">
    <source>
        <dbReference type="SAM" id="MobiDB-lite"/>
    </source>
</evidence>
<dbReference type="AlphaFoldDB" id="A0AAU9P3C1"/>
<gene>
    <name evidence="2" type="ORF">LVIROSA_LOCUS30297</name>
</gene>
<dbReference type="Proteomes" id="UP001157418">
    <property type="component" value="Unassembled WGS sequence"/>
</dbReference>
<protein>
    <recommendedName>
        <fullName evidence="4">Peptidylprolyl isomerase</fullName>
    </recommendedName>
</protein>
<evidence type="ECO:0000313" key="3">
    <source>
        <dbReference type="Proteomes" id="UP001157418"/>
    </source>
</evidence>